<name>C9RNR8_FIBSS</name>
<feature type="coiled-coil region" evidence="1">
    <location>
        <begin position="21"/>
        <end position="55"/>
    </location>
</feature>
<organism evidence="4 5">
    <name type="scientific">Fibrobacter succinogenes (strain ATCC 19169 / S85)</name>
    <dbReference type="NCBI Taxonomy" id="59374"/>
    <lineage>
        <taxon>Bacteria</taxon>
        <taxon>Pseudomonadati</taxon>
        <taxon>Fibrobacterota</taxon>
        <taxon>Fibrobacteria</taxon>
        <taxon>Fibrobacterales</taxon>
        <taxon>Fibrobacteraceae</taxon>
        <taxon>Fibrobacter</taxon>
    </lineage>
</organism>
<dbReference type="InterPro" id="IPR016866">
    <property type="entry name" value="UCP028069"/>
</dbReference>
<dbReference type="STRING" id="59374.FSU_1357"/>
<evidence type="ECO:0000313" key="5">
    <source>
        <dbReference type="Proteomes" id="UP000000517"/>
    </source>
</evidence>
<feature type="coiled-coil region" evidence="1">
    <location>
        <begin position="81"/>
        <end position="115"/>
    </location>
</feature>
<evidence type="ECO:0000256" key="1">
    <source>
        <dbReference type="SAM" id="Coils"/>
    </source>
</evidence>
<protein>
    <recommendedName>
        <fullName evidence="7">DUF3450 domain-containing protein</fullName>
    </recommendedName>
</protein>
<keyword evidence="2" id="KW-0732">Signal</keyword>
<accession>C9RNR8</accession>
<gene>
    <name evidence="3" type="ordered locus">Fisuc_0907</name>
    <name evidence="4" type="ordered locus">FSU_1357</name>
</gene>
<keyword evidence="1" id="KW-0175">Coiled coil</keyword>
<dbReference type="HOGENOM" id="CLU_1000224_0_0_0"/>
<evidence type="ECO:0000256" key="2">
    <source>
        <dbReference type="SAM" id="SignalP"/>
    </source>
</evidence>
<evidence type="ECO:0000313" key="4">
    <source>
        <dbReference type="EMBL" id="ADL24627.1"/>
    </source>
</evidence>
<dbReference type="Proteomes" id="UP000000517">
    <property type="component" value="Chromosome"/>
</dbReference>
<dbReference type="OrthoDB" id="9808493at2"/>
<evidence type="ECO:0000313" key="6">
    <source>
        <dbReference type="Proteomes" id="UP000001497"/>
    </source>
</evidence>
<reference evidence="3 6" key="1">
    <citation type="submission" date="2009-10" db="EMBL/GenBank/DDBJ databases">
        <title>Complete sequence of Fibrobacter succinogenes subsp. succinogenes S85.</title>
        <authorList>
            <consortium name="US DOE Joint Genome Institute"/>
            <person name="Lucas S."/>
            <person name="Copeland A."/>
            <person name="Lapidus A."/>
            <person name="Glavina del Rio T."/>
            <person name="Tice H."/>
            <person name="Bruce D."/>
            <person name="Goodwin L."/>
            <person name="Pitluck S."/>
            <person name="Chertkov O."/>
            <person name="Detter J.C."/>
            <person name="Han C."/>
            <person name="Tapia R."/>
            <person name="Larimer F."/>
            <person name="Land M."/>
            <person name="Hauser L."/>
            <person name="Kyrpides N."/>
            <person name="Mikhailova N."/>
            <person name="Weimer P.J."/>
            <person name="Stevenson D.M."/>
            <person name="Boyum J."/>
            <person name="Brumm P.I."/>
            <person name="Mead D."/>
        </authorList>
    </citation>
    <scope>NUCLEOTIDE SEQUENCE [LARGE SCALE GENOMIC DNA]</scope>
    <source>
        <strain evidence="6">ATCC 19169 / S85</strain>
        <strain evidence="3">S85</strain>
    </source>
</reference>
<dbReference type="KEGG" id="fsu:Fisuc_0907"/>
<keyword evidence="6" id="KW-1185">Reference proteome</keyword>
<dbReference type="RefSeq" id="WP_014545655.1">
    <property type="nucleotide sequence ID" value="NC_013410.1"/>
</dbReference>
<sequence>MKRLNILPFAVLVFSLSGLAFADYESEIRDLKLQKEKLNSEIQNLNTRIASTDSMLRADVSHRQLLEQRYKADVERRNLEIDSLNAKIRKVASSLQQERNKQARAKNKSDNVAAKRRALRGELAKICKQLEVQIAQTLPWERDKRLDRAKSLTREIESGNVTEEEAFSRMKSLVNEEIKFGDEVSVVNSPLTRKNGEIVNATILRIGNQWMVYVDENGASYGRLERKLENDKIVYEWNEELNLEERAAVKLAIDVKQAKKPPQIVKLPVSLSVVGGVR</sequence>
<reference evidence="4" key="3">
    <citation type="submission" date="2010-08" db="EMBL/GenBank/DDBJ databases">
        <authorList>
            <person name="Durkin A.S."/>
            <person name="Nelson K.E."/>
            <person name="Morrison M."/>
            <person name="Forsberg C.W."/>
            <person name="Wilson D.B."/>
            <person name="Russell J.B."/>
            <person name="Cann I.K.O."/>
            <person name="Mackie R.I."/>
            <person name="White B.A."/>
        </authorList>
    </citation>
    <scope>NUCLEOTIDE SEQUENCE</scope>
    <source>
        <strain evidence="4">S85</strain>
    </source>
</reference>
<proteinExistence type="predicted"/>
<feature type="chain" id="PRO_5003000302" description="DUF3450 domain-containing protein" evidence="2">
    <location>
        <begin position="23"/>
        <end position="278"/>
    </location>
</feature>
<dbReference type="EMBL" id="CP001792">
    <property type="protein sequence ID" value="ACX74514.1"/>
    <property type="molecule type" value="Genomic_DNA"/>
</dbReference>
<dbReference type="EMBL" id="CP002158">
    <property type="protein sequence ID" value="ADL24627.1"/>
    <property type="molecule type" value="Genomic_DNA"/>
</dbReference>
<reference evidence="5" key="2">
    <citation type="submission" date="2010-08" db="EMBL/GenBank/DDBJ databases">
        <title>Complete sequence of Fibrobacter succinogenes subsp. succinogenes S85.</title>
        <authorList>
            <person name="Durkin A.S."/>
            <person name="Nelson K.E."/>
            <person name="Morrison M."/>
            <person name="Forsberg C.W."/>
            <person name="Wilson D.B."/>
            <person name="Russell J.B."/>
            <person name="Cann I.K.O."/>
            <person name="Mackie R.I."/>
            <person name="White B.A."/>
        </authorList>
    </citation>
    <scope>NUCLEOTIDE SEQUENCE [LARGE SCALE GENOMIC DNA]</scope>
    <source>
        <strain evidence="5">ATCC 19169 / S85</strain>
    </source>
</reference>
<dbReference type="AlphaFoldDB" id="C9RNR8"/>
<feature type="signal peptide" evidence="2">
    <location>
        <begin position="1"/>
        <end position="22"/>
    </location>
</feature>
<dbReference type="KEGG" id="fsc:FSU_1357"/>
<dbReference type="Proteomes" id="UP000001497">
    <property type="component" value="Chromosome"/>
</dbReference>
<evidence type="ECO:0008006" key="7">
    <source>
        <dbReference type="Google" id="ProtNLM"/>
    </source>
</evidence>
<dbReference type="Pfam" id="PF11932">
    <property type="entry name" value="DUF3450"/>
    <property type="match status" value="1"/>
</dbReference>
<evidence type="ECO:0000313" key="3">
    <source>
        <dbReference type="EMBL" id="ACX74514.1"/>
    </source>
</evidence>